<dbReference type="Pfam" id="PF18032">
    <property type="entry name" value="FRP"/>
    <property type="match status" value="1"/>
</dbReference>
<dbReference type="AlphaFoldDB" id="A0A928VK11"/>
<evidence type="ECO:0000313" key="2">
    <source>
        <dbReference type="Proteomes" id="UP000625316"/>
    </source>
</evidence>
<name>A0A928VK11_9CYAN</name>
<gene>
    <name evidence="1" type="ORF">IQ266_04740</name>
</gene>
<evidence type="ECO:0008006" key="3">
    <source>
        <dbReference type="Google" id="ProtNLM"/>
    </source>
</evidence>
<protein>
    <recommendedName>
        <fullName evidence="3">Fluorescence recovery protein</fullName>
    </recommendedName>
</protein>
<dbReference type="EMBL" id="JADEXQ010000011">
    <property type="protein sequence ID" value="MBE9029067.1"/>
    <property type="molecule type" value="Genomic_DNA"/>
</dbReference>
<organism evidence="1 2">
    <name type="scientific">Romeriopsis navalis LEGE 11480</name>
    <dbReference type="NCBI Taxonomy" id="2777977"/>
    <lineage>
        <taxon>Bacteria</taxon>
        <taxon>Bacillati</taxon>
        <taxon>Cyanobacteriota</taxon>
        <taxon>Cyanophyceae</taxon>
        <taxon>Leptolyngbyales</taxon>
        <taxon>Leptolyngbyaceae</taxon>
        <taxon>Romeriopsis</taxon>
        <taxon>Romeriopsis navalis</taxon>
    </lineage>
</organism>
<comment type="caution">
    <text evidence="1">The sequence shown here is derived from an EMBL/GenBank/DDBJ whole genome shotgun (WGS) entry which is preliminary data.</text>
</comment>
<keyword evidence="2" id="KW-1185">Reference proteome</keyword>
<dbReference type="Gene3D" id="6.10.140.1840">
    <property type="match status" value="1"/>
</dbReference>
<dbReference type="RefSeq" id="WP_264323888.1">
    <property type="nucleotide sequence ID" value="NZ_JADEXQ010000011.1"/>
</dbReference>
<sequence length="108" mass="12175">MQVTDIEWSETEQAVASAAFDKAYNREIQALVADIRSKVNDLNAVEDLWQLHDLLSIRRHSLDGKYDSRTSALLFVFAQLLQEELLSLDDLAGLSPAKLKKISALTRM</sequence>
<dbReference type="InterPro" id="IPR053747">
    <property type="entry name" value="Fluoresc_Recovery_Reg"/>
</dbReference>
<dbReference type="GO" id="GO:0042651">
    <property type="term" value="C:thylakoid membrane"/>
    <property type="evidence" value="ECO:0007669"/>
    <property type="project" value="InterPro"/>
</dbReference>
<evidence type="ECO:0000313" key="1">
    <source>
        <dbReference type="EMBL" id="MBE9029067.1"/>
    </source>
</evidence>
<accession>A0A928VK11</accession>
<proteinExistence type="predicted"/>
<dbReference type="InterPro" id="IPR041601">
    <property type="entry name" value="FRP"/>
</dbReference>
<reference evidence="1" key="1">
    <citation type="submission" date="2020-10" db="EMBL/GenBank/DDBJ databases">
        <authorList>
            <person name="Castelo-Branco R."/>
            <person name="Eusebio N."/>
            <person name="Adriana R."/>
            <person name="Vieira A."/>
            <person name="Brugerolle De Fraissinette N."/>
            <person name="Rezende De Castro R."/>
            <person name="Schneider M.P."/>
            <person name="Vasconcelos V."/>
            <person name="Leao P.N."/>
        </authorList>
    </citation>
    <scope>NUCLEOTIDE SEQUENCE</scope>
    <source>
        <strain evidence="1">LEGE 11480</strain>
    </source>
</reference>
<dbReference type="Proteomes" id="UP000625316">
    <property type="component" value="Unassembled WGS sequence"/>
</dbReference>